<evidence type="ECO:0000256" key="8">
    <source>
        <dbReference type="HAMAP-Rule" id="MF_01895"/>
    </source>
</evidence>
<dbReference type="CDD" id="cd04471">
    <property type="entry name" value="S1_RNase_R"/>
    <property type="match status" value="1"/>
</dbReference>
<evidence type="ECO:0000256" key="1">
    <source>
        <dbReference type="ARBA" id="ARBA00001849"/>
    </source>
</evidence>
<proteinExistence type="inferred from homology"/>
<evidence type="ECO:0000259" key="10">
    <source>
        <dbReference type="PROSITE" id="PS50126"/>
    </source>
</evidence>
<dbReference type="EC" id="3.1.13.1" evidence="8"/>
<dbReference type="PROSITE" id="PS50126">
    <property type="entry name" value="S1"/>
    <property type="match status" value="1"/>
</dbReference>
<keyword evidence="3 8" id="KW-0963">Cytoplasm</keyword>
<comment type="catalytic activity">
    <reaction evidence="1 8">
        <text>Exonucleolytic cleavage in the 3'- to 5'-direction to yield nucleoside 5'-phosphates.</text>
        <dbReference type="EC" id="3.1.13.1"/>
    </reaction>
</comment>
<accession>A0A017RYU1</accession>
<dbReference type="Proteomes" id="UP000019681">
    <property type="component" value="Unassembled WGS sequence"/>
</dbReference>
<protein>
    <recommendedName>
        <fullName evidence="8">Ribonuclease R</fullName>
        <shortName evidence="8">RNase R</shortName>
        <ecNumber evidence="8">3.1.13.1</ecNumber>
    </recommendedName>
</protein>
<dbReference type="FunFam" id="2.40.50.140:FF:000219">
    <property type="entry name" value="Ribonuclease R"/>
    <property type="match status" value="1"/>
</dbReference>
<comment type="caution">
    <text evidence="11">The sequence shown here is derived from an EMBL/GenBank/DDBJ whole genome shotgun (WGS) entry which is preliminary data.</text>
</comment>
<sequence>MKENIISFMREEAYKPMTEEELAIIFDVPRKDIGHFYSLLDEMENEGLIVKTRKNRYGVPERMNLVVGKLQGHSKGYGFIIPDNQNAPDVYISAENINGAMNNDRVVARITKQSVNGKKIEGEVIRILERANKKIVGTFEKSDYFGFVVPDDKRIYQDIFIPKAKINGARTGDKVVVEVTKWPEKRRNPEGEIVEVLGDSKSPGVDILSIIKKYNLPEEFPEEVEKFVEEIPDEIPAEEYKRRRDLRNMRIVTIDGEDAKDLDDAVSIEKLSDGKYKLGVHIADVTYYVREKTPLDKEAFKRATSVYLVDRVIPMLPKKLSNGLCSLNPKVDRLTLSCFMTIDQNGKVIEHEIFESIIKTSERMTYTDVTKILKDKDSETIERYDYLVEDFKLMEELCLILNKRRMQRGALDFEFEESKIKLDENGKPIDIRPYEREIANRIIEEFMLVCNETVAEHMFWVGMPFVYRIHENPDEEKLAEFSEFVYNLGYILRTTGEVHPKALQELLEQVKGKKEETVVSTLLLRSLKQARYSPDCTGHYGLAAKYYCHFTSPIRRYPDLAIHRIIKEFIHNGIDDKREKKLKKFVIDASKQSSDMERVAQEAERETDDLKKVEYMADKIGNIYPGIISSVTSFGMFVELENTVEGLVHISNMVDDYYIYDQKHHSLIGERMRKVYRLGDTVMIKVVKADIETRTIDFAIAEEYNDDLSIIE</sequence>
<dbReference type="SUPFAM" id="SSF50249">
    <property type="entry name" value="Nucleic acid-binding proteins"/>
    <property type="match status" value="4"/>
</dbReference>
<reference evidence="11 12" key="1">
    <citation type="journal article" date="2014" name="Genome Announc.">
        <title>Draft Genome Sequence of Fervidicella metallireducens Strain AeBT, an Iron-Reducing Thermoanaerobe from the Great Artesian Basin.</title>
        <authorList>
            <person name="Patel B.K."/>
        </authorList>
    </citation>
    <scope>NUCLEOTIDE SEQUENCE [LARGE SCALE GENOMIC DNA]</scope>
    <source>
        <strain evidence="11 12">AeB</strain>
    </source>
</reference>
<dbReference type="Pfam" id="PF00773">
    <property type="entry name" value="RNB"/>
    <property type="match status" value="1"/>
</dbReference>
<dbReference type="FunFam" id="2.40.50.140:FF:000213">
    <property type="entry name" value="Ribonuclease R"/>
    <property type="match status" value="1"/>
</dbReference>
<dbReference type="InterPro" id="IPR040476">
    <property type="entry name" value="CSD2"/>
</dbReference>
<evidence type="ECO:0000256" key="7">
    <source>
        <dbReference type="ARBA" id="ARBA00022884"/>
    </source>
</evidence>
<dbReference type="Pfam" id="PF08206">
    <property type="entry name" value="OB_RNB"/>
    <property type="match status" value="1"/>
</dbReference>
<dbReference type="SMART" id="SM00316">
    <property type="entry name" value="S1"/>
    <property type="match status" value="1"/>
</dbReference>
<dbReference type="STRING" id="1403537.Q428_04615"/>
<feature type="coiled-coil region" evidence="9">
    <location>
        <begin position="586"/>
        <end position="613"/>
    </location>
</feature>
<comment type="subcellular location">
    <subcellularLocation>
        <location evidence="2 8">Cytoplasm</location>
    </subcellularLocation>
</comment>
<dbReference type="HAMAP" id="MF_01895">
    <property type="entry name" value="RNase_R"/>
    <property type="match status" value="1"/>
</dbReference>
<keyword evidence="9" id="KW-0175">Coiled coil</keyword>
<dbReference type="SMART" id="SM00357">
    <property type="entry name" value="CSP"/>
    <property type="match status" value="2"/>
</dbReference>
<comment type="function">
    <text evidence="8">3'-5' exoribonuclease that releases 5'-nucleoside monophosphates and is involved in maturation of structured RNAs.</text>
</comment>
<dbReference type="NCBIfam" id="TIGR00358">
    <property type="entry name" value="3_prime_RNase"/>
    <property type="match status" value="1"/>
</dbReference>
<dbReference type="InterPro" id="IPR012340">
    <property type="entry name" value="NA-bd_OB-fold"/>
</dbReference>
<dbReference type="PANTHER" id="PTHR23355:SF9">
    <property type="entry name" value="DIS3-LIKE EXONUCLEASE 2"/>
    <property type="match status" value="1"/>
</dbReference>
<dbReference type="Gene3D" id="2.40.50.140">
    <property type="entry name" value="Nucleic acid-binding proteins"/>
    <property type="match status" value="3"/>
</dbReference>
<keyword evidence="12" id="KW-1185">Reference proteome</keyword>
<evidence type="ECO:0000256" key="2">
    <source>
        <dbReference type="ARBA" id="ARBA00004496"/>
    </source>
</evidence>
<dbReference type="SMART" id="SM00955">
    <property type="entry name" value="RNB"/>
    <property type="match status" value="1"/>
</dbReference>
<evidence type="ECO:0000256" key="5">
    <source>
        <dbReference type="ARBA" id="ARBA00022801"/>
    </source>
</evidence>
<evidence type="ECO:0000256" key="9">
    <source>
        <dbReference type="SAM" id="Coils"/>
    </source>
</evidence>
<evidence type="ECO:0000256" key="3">
    <source>
        <dbReference type="ARBA" id="ARBA00022490"/>
    </source>
</evidence>
<evidence type="ECO:0000256" key="4">
    <source>
        <dbReference type="ARBA" id="ARBA00022722"/>
    </source>
</evidence>
<dbReference type="InterPro" id="IPR013223">
    <property type="entry name" value="RNase_B_OB_dom"/>
</dbReference>
<dbReference type="InterPro" id="IPR003029">
    <property type="entry name" value="S1_domain"/>
</dbReference>
<dbReference type="AlphaFoldDB" id="A0A017RYU1"/>
<organism evidence="11 12">
    <name type="scientific">Fervidicella metallireducens AeB</name>
    <dbReference type="NCBI Taxonomy" id="1403537"/>
    <lineage>
        <taxon>Bacteria</taxon>
        <taxon>Bacillati</taxon>
        <taxon>Bacillota</taxon>
        <taxon>Clostridia</taxon>
        <taxon>Eubacteriales</taxon>
        <taxon>Clostridiaceae</taxon>
        <taxon>Fervidicella</taxon>
    </lineage>
</organism>
<keyword evidence="4 8" id="KW-0540">Nuclease</keyword>
<dbReference type="NCBIfam" id="TIGR02063">
    <property type="entry name" value="RNase_R"/>
    <property type="match status" value="1"/>
</dbReference>
<dbReference type="PANTHER" id="PTHR23355">
    <property type="entry name" value="RIBONUCLEASE"/>
    <property type="match status" value="1"/>
</dbReference>
<gene>
    <name evidence="8" type="primary">rnr</name>
    <name evidence="11" type="ORF">Q428_04615</name>
</gene>
<dbReference type="GO" id="GO:0005829">
    <property type="term" value="C:cytosol"/>
    <property type="evidence" value="ECO:0007669"/>
    <property type="project" value="TreeGrafter"/>
</dbReference>
<dbReference type="Pfam" id="PF00575">
    <property type="entry name" value="S1"/>
    <property type="match status" value="1"/>
</dbReference>
<dbReference type="InterPro" id="IPR050180">
    <property type="entry name" value="RNR_Ribonuclease"/>
</dbReference>
<dbReference type="GO" id="GO:0006402">
    <property type="term" value="P:mRNA catabolic process"/>
    <property type="evidence" value="ECO:0007669"/>
    <property type="project" value="TreeGrafter"/>
</dbReference>
<keyword evidence="6 8" id="KW-0269">Exonuclease</keyword>
<dbReference type="InterPro" id="IPR004476">
    <property type="entry name" value="RNase_II/RNase_R"/>
</dbReference>
<evidence type="ECO:0000313" key="12">
    <source>
        <dbReference type="Proteomes" id="UP000019681"/>
    </source>
</evidence>
<comment type="similarity">
    <text evidence="8">Belongs to the RNR ribonuclease family. RNase R subfamily.</text>
</comment>
<name>A0A017RYU1_9CLOT</name>
<feature type="domain" description="S1 motif" evidence="10">
    <location>
        <begin position="621"/>
        <end position="701"/>
    </location>
</feature>
<keyword evidence="7 8" id="KW-0694">RNA-binding</keyword>
<dbReference type="InterPro" id="IPR011129">
    <property type="entry name" value="CSD"/>
</dbReference>
<dbReference type="EMBL" id="AZQP01000009">
    <property type="protein sequence ID" value="EYE89080.1"/>
    <property type="molecule type" value="Genomic_DNA"/>
</dbReference>
<keyword evidence="5 8" id="KW-0378">Hydrolase</keyword>
<dbReference type="GO" id="GO:0003723">
    <property type="term" value="F:RNA binding"/>
    <property type="evidence" value="ECO:0007669"/>
    <property type="project" value="UniProtKB-UniRule"/>
</dbReference>
<evidence type="ECO:0000313" key="11">
    <source>
        <dbReference type="EMBL" id="EYE89080.1"/>
    </source>
</evidence>
<dbReference type="Pfam" id="PF17876">
    <property type="entry name" value="CSD2"/>
    <property type="match status" value="1"/>
</dbReference>
<dbReference type="InterPro" id="IPR011805">
    <property type="entry name" value="RNase_R"/>
</dbReference>
<dbReference type="InterPro" id="IPR001900">
    <property type="entry name" value="RNase_II/R"/>
</dbReference>
<evidence type="ECO:0000256" key="6">
    <source>
        <dbReference type="ARBA" id="ARBA00022839"/>
    </source>
</evidence>
<dbReference type="GO" id="GO:0008859">
    <property type="term" value="F:exoribonuclease II activity"/>
    <property type="evidence" value="ECO:0007669"/>
    <property type="project" value="UniProtKB-UniRule"/>
</dbReference>